<keyword evidence="1" id="KW-0472">Membrane</keyword>
<keyword evidence="3" id="KW-1185">Reference proteome</keyword>
<evidence type="ECO:0000313" key="2">
    <source>
        <dbReference type="EMBL" id="MBM7587528.1"/>
    </source>
</evidence>
<sequence length="90" mass="9788">MIWIIALGFLVNGAVFFLGVFTNKVAIRKTSYPILLIANAIFASLAFVFGFTGGYGTFVNPDLVMTVGIMSFGMVIFCLVPALFIIREKA</sequence>
<dbReference type="RefSeq" id="WP_205174679.1">
    <property type="nucleotide sequence ID" value="NZ_JAFBDZ010000004.1"/>
</dbReference>
<dbReference type="EMBL" id="JAFBDZ010000004">
    <property type="protein sequence ID" value="MBM7587528.1"/>
    <property type="molecule type" value="Genomic_DNA"/>
</dbReference>
<protein>
    <submittedName>
        <fullName evidence="2">Uncharacterized protein</fullName>
    </submittedName>
</protein>
<gene>
    <name evidence="2" type="ORF">JOC86_004101</name>
</gene>
<accession>A0ABS2NI80</accession>
<feature type="transmembrane region" description="Helical" evidence="1">
    <location>
        <begin position="63"/>
        <end position="86"/>
    </location>
</feature>
<feature type="transmembrane region" description="Helical" evidence="1">
    <location>
        <begin position="6"/>
        <end position="27"/>
    </location>
</feature>
<keyword evidence="1" id="KW-0812">Transmembrane</keyword>
<proteinExistence type="predicted"/>
<evidence type="ECO:0000256" key="1">
    <source>
        <dbReference type="SAM" id="Phobius"/>
    </source>
</evidence>
<dbReference type="Proteomes" id="UP001646157">
    <property type="component" value="Unassembled WGS sequence"/>
</dbReference>
<keyword evidence="1" id="KW-1133">Transmembrane helix</keyword>
<organism evidence="2 3">
    <name type="scientific">Rossellomorea pakistanensis</name>
    <dbReference type="NCBI Taxonomy" id="992288"/>
    <lineage>
        <taxon>Bacteria</taxon>
        <taxon>Bacillati</taxon>
        <taxon>Bacillota</taxon>
        <taxon>Bacilli</taxon>
        <taxon>Bacillales</taxon>
        <taxon>Bacillaceae</taxon>
        <taxon>Rossellomorea</taxon>
    </lineage>
</organism>
<reference evidence="2 3" key="1">
    <citation type="submission" date="2021-01" db="EMBL/GenBank/DDBJ databases">
        <title>Genomic Encyclopedia of Type Strains, Phase IV (KMG-IV): sequencing the most valuable type-strain genomes for metagenomic binning, comparative biology and taxonomic classification.</title>
        <authorList>
            <person name="Goeker M."/>
        </authorList>
    </citation>
    <scope>NUCLEOTIDE SEQUENCE [LARGE SCALE GENOMIC DNA]</scope>
    <source>
        <strain evidence="2 3">DSM 24834</strain>
    </source>
</reference>
<name>A0ABS2NI80_9BACI</name>
<evidence type="ECO:0000313" key="3">
    <source>
        <dbReference type="Proteomes" id="UP001646157"/>
    </source>
</evidence>
<comment type="caution">
    <text evidence="2">The sequence shown here is derived from an EMBL/GenBank/DDBJ whole genome shotgun (WGS) entry which is preliminary data.</text>
</comment>
<feature type="transmembrane region" description="Helical" evidence="1">
    <location>
        <begin position="34"/>
        <end position="57"/>
    </location>
</feature>